<name>A0AAJ0F9J2_9PEZI</name>
<proteinExistence type="predicted"/>
<feature type="signal peptide" evidence="1">
    <location>
        <begin position="1"/>
        <end position="23"/>
    </location>
</feature>
<reference evidence="2" key="1">
    <citation type="submission" date="2023-06" db="EMBL/GenBank/DDBJ databases">
        <title>Genome-scale phylogeny and comparative genomics of the fungal order Sordariales.</title>
        <authorList>
            <consortium name="Lawrence Berkeley National Laboratory"/>
            <person name="Hensen N."/>
            <person name="Bonometti L."/>
            <person name="Westerberg I."/>
            <person name="Brannstrom I.O."/>
            <person name="Guillou S."/>
            <person name="Cros-Aarteil S."/>
            <person name="Calhoun S."/>
            <person name="Haridas S."/>
            <person name="Kuo A."/>
            <person name="Mondo S."/>
            <person name="Pangilinan J."/>
            <person name="Riley R."/>
            <person name="Labutti K."/>
            <person name="Andreopoulos B."/>
            <person name="Lipzen A."/>
            <person name="Chen C."/>
            <person name="Yanf M."/>
            <person name="Daum C."/>
            <person name="Ng V."/>
            <person name="Clum A."/>
            <person name="Steindorff A."/>
            <person name="Ohm R."/>
            <person name="Martin F."/>
            <person name="Silar P."/>
            <person name="Natvig D."/>
            <person name="Lalanne C."/>
            <person name="Gautier V."/>
            <person name="Ament-Velasquez S.L."/>
            <person name="Kruys A."/>
            <person name="Hutchinson M.I."/>
            <person name="Powell A.J."/>
            <person name="Barry K."/>
            <person name="Miller A.N."/>
            <person name="Grigoriev I.V."/>
            <person name="Debuchy R."/>
            <person name="Gladieux P."/>
            <person name="Thoren M.H."/>
            <person name="Johannesson H."/>
        </authorList>
    </citation>
    <scope>NUCLEOTIDE SEQUENCE</scope>
    <source>
        <strain evidence="2">PSN4</strain>
    </source>
</reference>
<accession>A0AAJ0F9J2</accession>
<dbReference type="Proteomes" id="UP001239445">
    <property type="component" value="Unassembled WGS sequence"/>
</dbReference>
<evidence type="ECO:0000313" key="3">
    <source>
        <dbReference type="Proteomes" id="UP001239445"/>
    </source>
</evidence>
<sequence>MQKPSIFFLIPLLLLLSPLSTLAALNGRCTGSKATGDYKQSGICIKTSTCKKYKGTTKDGACPYDPDDVKCCLIDNCAPSPDGDLGPHSYCEWTSDKDSICNEFGVWFNNRCPGGDNYKCCEIP</sequence>
<organism evidence="2 3">
    <name type="scientific">Echria macrotheca</name>
    <dbReference type="NCBI Taxonomy" id="438768"/>
    <lineage>
        <taxon>Eukaryota</taxon>
        <taxon>Fungi</taxon>
        <taxon>Dikarya</taxon>
        <taxon>Ascomycota</taxon>
        <taxon>Pezizomycotina</taxon>
        <taxon>Sordariomycetes</taxon>
        <taxon>Sordariomycetidae</taxon>
        <taxon>Sordariales</taxon>
        <taxon>Schizotheciaceae</taxon>
        <taxon>Echria</taxon>
    </lineage>
</organism>
<dbReference type="AlphaFoldDB" id="A0AAJ0F9J2"/>
<comment type="caution">
    <text evidence="2">The sequence shown here is derived from an EMBL/GenBank/DDBJ whole genome shotgun (WGS) entry which is preliminary data.</text>
</comment>
<feature type="chain" id="PRO_5042527106" evidence="1">
    <location>
        <begin position="24"/>
        <end position="124"/>
    </location>
</feature>
<keyword evidence="3" id="KW-1185">Reference proteome</keyword>
<keyword evidence="1" id="KW-0732">Signal</keyword>
<protein>
    <submittedName>
        <fullName evidence="2">Uncharacterized protein</fullName>
    </submittedName>
</protein>
<evidence type="ECO:0000256" key="1">
    <source>
        <dbReference type="SAM" id="SignalP"/>
    </source>
</evidence>
<evidence type="ECO:0000313" key="2">
    <source>
        <dbReference type="EMBL" id="KAK1760286.1"/>
    </source>
</evidence>
<gene>
    <name evidence="2" type="ORF">QBC47DRAFT_355483</name>
</gene>
<dbReference type="EMBL" id="MU839827">
    <property type="protein sequence ID" value="KAK1760286.1"/>
    <property type="molecule type" value="Genomic_DNA"/>
</dbReference>